<dbReference type="CDD" id="cd06260">
    <property type="entry name" value="DUF820-like"/>
    <property type="match status" value="1"/>
</dbReference>
<protein>
    <submittedName>
        <fullName evidence="2">Uma2 family endonuclease</fullName>
    </submittedName>
</protein>
<feature type="domain" description="Putative restriction endonuclease" evidence="1">
    <location>
        <begin position="13"/>
        <end position="171"/>
    </location>
</feature>
<dbReference type="InterPro" id="IPR012296">
    <property type="entry name" value="Nuclease_put_TT1808"/>
</dbReference>
<dbReference type="Proteomes" id="UP000252174">
    <property type="component" value="Unassembled WGS sequence"/>
</dbReference>
<comment type="caution">
    <text evidence="2">The sequence shown here is derived from an EMBL/GenBank/DDBJ whole genome shotgun (WGS) entry which is preliminary data.</text>
</comment>
<dbReference type="InterPro" id="IPR008538">
    <property type="entry name" value="Uma2"/>
</dbReference>
<dbReference type="Gene3D" id="3.90.1570.10">
    <property type="entry name" value="tt1808, chain A"/>
    <property type="match status" value="1"/>
</dbReference>
<reference evidence="2 3" key="1">
    <citation type="submission" date="2018-07" db="EMBL/GenBank/DDBJ databases">
        <title>Genomic Encyclopedia of Type Strains, Phase IV (KMG-IV): sequencing the most valuable type-strain genomes for metagenomic binning, comparative biology and taxonomic classification.</title>
        <authorList>
            <person name="Goeker M."/>
        </authorList>
    </citation>
    <scope>NUCLEOTIDE SEQUENCE [LARGE SCALE GENOMIC DNA]</scope>
    <source>
        <strain evidence="2 3">DSM 100911</strain>
    </source>
</reference>
<keyword evidence="3" id="KW-1185">Reference proteome</keyword>
<gene>
    <name evidence="2" type="ORF">DFR45_103182</name>
</gene>
<dbReference type="PANTHER" id="PTHR36558">
    <property type="entry name" value="GLR1098 PROTEIN"/>
    <property type="match status" value="1"/>
</dbReference>
<name>A0A369APS5_9BURK</name>
<sequence>MGQAAEKPVFTPQDYLAWEAEQPERHEYLDGEVFAMAGAEDRHVTVSGNLYMALRQHLRGSSCRTYMSEMRLHVAAANGYFYPDVMVTCSARDLASPLVKTEPKLIVEVLSPSTAAYDRGLKFSHYRRLESLEEYALIDLDTRSTDCFRKSAEGLWVLHPFACDETVVLASVGLELPPEQLFADVID</sequence>
<dbReference type="RefSeq" id="WP_114482880.1">
    <property type="nucleotide sequence ID" value="NZ_QPJU01000003.1"/>
</dbReference>
<evidence type="ECO:0000313" key="2">
    <source>
        <dbReference type="EMBL" id="RCX10197.1"/>
    </source>
</evidence>
<accession>A0A369APS5</accession>
<dbReference type="InterPro" id="IPR011335">
    <property type="entry name" value="Restrct_endonuc-II-like"/>
</dbReference>
<evidence type="ECO:0000313" key="3">
    <source>
        <dbReference type="Proteomes" id="UP000252174"/>
    </source>
</evidence>
<dbReference type="OrthoDB" id="9799703at2"/>
<proteinExistence type="predicted"/>
<dbReference type="EMBL" id="QPJU01000003">
    <property type="protein sequence ID" value="RCX10197.1"/>
    <property type="molecule type" value="Genomic_DNA"/>
</dbReference>
<evidence type="ECO:0000259" key="1">
    <source>
        <dbReference type="Pfam" id="PF05685"/>
    </source>
</evidence>
<dbReference type="GO" id="GO:0004519">
    <property type="term" value="F:endonuclease activity"/>
    <property type="evidence" value="ECO:0007669"/>
    <property type="project" value="UniProtKB-KW"/>
</dbReference>
<dbReference type="Pfam" id="PF05685">
    <property type="entry name" value="Uma2"/>
    <property type="match status" value="1"/>
</dbReference>
<keyword evidence="2" id="KW-0378">Hydrolase</keyword>
<dbReference type="SUPFAM" id="SSF52980">
    <property type="entry name" value="Restriction endonuclease-like"/>
    <property type="match status" value="1"/>
</dbReference>
<dbReference type="PANTHER" id="PTHR36558:SF1">
    <property type="entry name" value="RESTRICTION ENDONUCLEASE DOMAIN-CONTAINING PROTEIN-RELATED"/>
    <property type="match status" value="1"/>
</dbReference>
<keyword evidence="2" id="KW-0255">Endonuclease</keyword>
<keyword evidence="2" id="KW-0540">Nuclease</keyword>
<organism evidence="2 3">
    <name type="scientific">Extensimonas vulgaris</name>
    <dbReference type="NCBI Taxonomy" id="1031594"/>
    <lineage>
        <taxon>Bacteria</taxon>
        <taxon>Pseudomonadati</taxon>
        <taxon>Pseudomonadota</taxon>
        <taxon>Betaproteobacteria</taxon>
        <taxon>Burkholderiales</taxon>
        <taxon>Comamonadaceae</taxon>
        <taxon>Extensimonas</taxon>
    </lineage>
</organism>
<dbReference type="AlphaFoldDB" id="A0A369APS5"/>